<dbReference type="EMBL" id="PDNB01000215">
    <property type="protein sequence ID" value="PGG99015.1"/>
    <property type="molecule type" value="Genomic_DNA"/>
</dbReference>
<dbReference type="AlphaFoldDB" id="A0A2B7WQI2"/>
<keyword evidence="3" id="KW-1185">Reference proteome</keyword>
<dbReference type="STRING" id="1447875.A0A2B7WQI2"/>
<gene>
    <name evidence="2" type="ORF">AJ79_08714</name>
</gene>
<reference evidence="2 3" key="1">
    <citation type="submission" date="2017-10" db="EMBL/GenBank/DDBJ databases">
        <title>Comparative genomics in systemic dimorphic fungi from Ajellomycetaceae.</title>
        <authorList>
            <person name="Munoz J.F."/>
            <person name="Mcewen J.G."/>
            <person name="Clay O.K."/>
            <person name="Cuomo C.A."/>
        </authorList>
    </citation>
    <scope>NUCLEOTIDE SEQUENCE [LARGE SCALE GENOMIC DNA]</scope>
    <source>
        <strain evidence="2 3">UAMH5409</strain>
    </source>
</reference>
<dbReference type="Pfam" id="PF00646">
    <property type="entry name" value="F-box"/>
    <property type="match status" value="1"/>
</dbReference>
<comment type="caution">
    <text evidence="2">The sequence shown here is derived from an EMBL/GenBank/DDBJ whole genome shotgun (WGS) entry which is preliminary data.</text>
</comment>
<dbReference type="InterPro" id="IPR001810">
    <property type="entry name" value="F-box_dom"/>
</dbReference>
<sequence length="703" mass="79094">MSLSCVLCGGPLGHARNETWLNEFRSIYTTGYDWHNPCLSGVGLVEGSEYHPQFNAPPWFEDRYDDQGFATENAIRILPSPVFEPIPGGAPPDVQPWGFFFHAACWELLRAETHPQKVDIRVLNDILRSCPRPEGTINWGHTYGGIYASQNGNWMNGTGIRLGHRLGYYRYPDNPNPEIVLHRQDPLNVTPIRDIIEQSKAQNFERLSISIRAPFSTDTRNFAILPLELRELILCFLPSPDVRSLMLASRAFASIQLSQTFWASRFDNDYDYIFEVRKDLPRGTPCNWKFLFENIKGAVHNLPAIRNRKRIWELLRSLTDAVVTLSQSPLKGLPARTFFDPEIARDSKEWNKAVKSRDSNLTRFSYGSVALYSRTVFVNQKVVGVYVSFFEMAGTTFVSGIRFICSDGQHIELGYIIGKTEVYLSVGTCALDDGISTFRGFKVTIGERGIQAIAVASHPNASSPLAGAHEGIPKRLLASYFQDIREVRAGFDGFKLVSLDIPSDTEPQSSLRETFCWLPDIPHHCWNLHGDCFVGCASIKRHPEWPLTYLHFGGHGGRHLGNLVSLSAWEVSGTLMGIEVQYGHPIDGATIRDVGYCGTYNERKSALISRKTKVKEEKTTFEIDGPGGERIVAVELCDVKSREQGTEPWFRITTNRDRAVYFPESMSPQHGHPKVIKPEGSKAITGFYSVESHFYSILPLKPP</sequence>
<dbReference type="SUPFAM" id="SSF81383">
    <property type="entry name" value="F-box domain"/>
    <property type="match status" value="1"/>
</dbReference>
<dbReference type="Pfam" id="PF24539">
    <property type="entry name" value="DUF7600"/>
    <property type="match status" value="1"/>
</dbReference>
<accession>A0A2B7WQI2</accession>
<protein>
    <recommendedName>
        <fullName evidence="1">F-box domain-containing protein</fullName>
    </recommendedName>
</protein>
<dbReference type="InterPro" id="IPR056021">
    <property type="entry name" value="DUF7600"/>
</dbReference>
<organism evidence="2 3">
    <name type="scientific">Helicocarpus griseus UAMH5409</name>
    <dbReference type="NCBI Taxonomy" id="1447875"/>
    <lineage>
        <taxon>Eukaryota</taxon>
        <taxon>Fungi</taxon>
        <taxon>Dikarya</taxon>
        <taxon>Ascomycota</taxon>
        <taxon>Pezizomycotina</taxon>
        <taxon>Eurotiomycetes</taxon>
        <taxon>Eurotiomycetidae</taxon>
        <taxon>Onygenales</taxon>
        <taxon>Ajellomycetaceae</taxon>
        <taxon>Helicocarpus</taxon>
    </lineage>
</organism>
<evidence type="ECO:0000313" key="2">
    <source>
        <dbReference type="EMBL" id="PGG99015.1"/>
    </source>
</evidence>
<evidence type="ECO:0000313" key="3">
    <source>
        <dbReference type="Proteomes" id="UP000223968"/>
    </source>
</evidence>
<name>A0A2B7WQI2_9EURO</name>
<feature type="domain" description="F-box" evidence="1">
    <location>
        <begin position="219"/>
        <end position="265"/>
    </location>
</feature>
<proteinExistence type="predicted"/>
<dbReference type="PROSITE" id="PS50181">
    <property type="entry name" value="FBOX"/>
    <property type="match status" value="1"/>
</dbReference>
<dbReference type="Proteomes" id="UP000223968">
    <property type="component" value="Unassembled WGS sequence"/>
</dbReference>
<evidence type="ECO:0000259" key="1">
    <source>
        <dbReference type="PROSITE" id="PS50181"/>
    </source>
</evidence>
<dbReference type="OrthoDB" id="5273847at2759"/>
<dbReference type="InterPro" id="IPR036047">
    <property type="entry name" value="F-box-like_dom_sf"/>
</dbReference>